<feature type="compositionally biased region" description="Polar residues" evidence="14">
    <location>
        <begin position="1087"/>
        <end position="1097"/>
    </location>
</feature>
<keyword evidence="8" id="KW-0227">DNA damage</keyword>
<reference evidence="17" key="1">
    <citation type="submission" date="2020-06" db="EMBL/GenBank/DDBJ databases">
        <authorList>
            <consortium name="Wellcome Sanger Institute Data Sharing"/>
        </authorList>
    </citation>
    <scope>NUCLEOTIDE SEQUENCE [LARGE SCALE GENOMIC DNA]</scope>
</reference>
<dbReference type="PROSITE" id="PS50172">
    <property type="entry name" value="BRCT"/>
    <property type="match status" value="1"/>
</dbReference>
<feature type="region of interest" description="Disordered" evidence="14">
    <location>
        <begin position="89"/>
        <end position="216"/>
    </location>
</feature>
<dbReference type="InterPro" id="IPR000253">
    <property type="entry name" value="FHA_dom"/>
</dbReference>
<keyword evidence="13" id="KW-0131">Cell cycle</keyword>
<dbReference type="GO" id="GO:0006281">
    <property type="term" value="P:DNA repair"/>
    <property type="evidence" value="ECO:0007669"/>
    <property type="project" value="UniProtKB-KW"/>
</dbReference>
<reference evidence="17" key="2">
    <citation type="submission" date="2025-08" db="UniProtKB">
        <authorList>
            <consortium name="Ensembl"/>
        </authorList>
    </citation>
    <scope>IDENTIFICATION</scope>
</reference>
<feature type="compositionally biased region" description="Basic and acidic residues" evidence="14">
    <location>
        <begin position="969"/>
        <end position="981"/>
    </location>
</feature>
<feature type="compositionally biased region" description="Polar residues" evidence="14">
    <location>
        <begin position="681"/>
        <end position="692"/>
    </location>
</feature>
<evidence type="ECO:0000256" key="6">
    <source>
        <dbReference type="ARBA" id="ARBA00022553"/>
    </source>
</evidence>
<feature type="region of interest" description="Disordered" evidence="14">
    <location>
        <begin position="264"/>
        <end position="405"/>
    </location>
</feature>
<evidence type="ECO:0000313" key="17">
    <source>
        <dbReference type="Ensembl" id="ENSGWIP00000044134.1"/>
    </source>
</evidence>
<evidence type="ECO:0000256" key="9">
    <source>
        <dbReference type="ARBA" id="ARBA00022843"/>
    </source>
</evidence>
<dbReference type="CDD" id="cd18441">
    <property type="entry name" value="BRCT_MDC1_rpt2"/>
    <property type="match status" value="1"/>
</dbReference>
<keyword evidence="10" id="KW-0007">Acetylation</keyword>
<feature type="compositionally biased region" description="Polar residues" evidence="14">
    <location>
        <begin position="624"/>
        <end position="640"/>
    </location>
</feature>
<evidence type="ECO:0000256" key="3">
    <source>
        <dbReference type="ARBA" id="ARBA00015014"/>
    </source>
</evidence>
<keyword evidence="5" id="KW-1017">Isopeptide bond</keyword>
<feature type="compositionally biased region" description="Polar residues" evidence="14">
    <location>
        <begin position="182"/>
        <end position="196"/>
    </location>
</feature>
<dbReference type="PROSITE" id="PS50006">
    <property type="entry name" value="FHA_DOMAIN"/>
    <property type="match status" value="1"/>
</dbReference>
<dbReference type="Pfam" id="PF16770">
    <property type="entry name" value="RTT107_BRCT_5"/>
    <property type="match status" value="1"/>
</dbReference>
<dbReference type="Pfam" id="PF00498">
    <property type="entry name" value="FHA"/>
    <property type="match status" value="1"/>
</dbReference>
<feature type="compositionally biased region" description="Basic and acidic residues" evidence="14">
    <location>
        <begin position="668"/>
        <end position="680"/>
    </location>
</feature>
<evidence type="ECO:0000259" key="16">
    <source>
        <dbReference type="PROSITE" id="PS50172"/>
    </source>
</evidence>
<evidence type="ECO:0000256" key="8">
    <source>
        <dbReference type="ARBA" id="ARBA00022763"/>
    </source>
</evidence>
<keyword evidence="6" id="KW-0597">Phosphoprotein</keyword>
<feature type="domain" description="FHA" evidence="15">
    <location>
        <begin position="1"/>
        <end position="59"/>
    </location>
</feature>
<feature type="compositionally biased region" description="Polar residues" evidence="14">
    <location>
        <begin position="859"/>
        <end position="878"/>
    </location>
</feature>
<evidence type="ECO:0000256" key="14">
    <source>
        <dbReference type="SAM" id="MobiDB-lite"/>
    </source>
</evidence>
<dbReference type="Proteomes" id="UP000694680">
    <property type="component" value="Chromosome 16"/>
</dbReference>
<proteinExistence type="predicted"/>
<dbReference type="InterPro" id="IPR036420">
    <property type="entry name" value="BRCT_dom_sf"/>
</dbReference>
<dbReference type="InterPro" id="IPR001357">
    <property type="entry name" value="BRCT_dom"/>
</dbReference>
<feature type="region of interest" description="Disordered" evidence="14">
    <location>
        <begin position="668"/>
        <end position="1305"/>
    </location>
</feature>
<dbReference type="PANTHER" id="PTHR23196">
    <property type="entry name" value="PAX TRANSCRIPTION ACTIVATION DOMAIN INTERACTING PROTEIN"/>
    <property type="match status" value="1"/>
</dbReference>
<feature type="compositionally biased region" description="Polar residues" evidence="14">
    <location>
        <begin position="1110"/>
        <end position="1124"/>
    </location>
</feature>
<keyword evidence="9" id="KW-0832">Ubl conjugation</keyword>
<evidence type="ECO:0000259" key="15">
    <source>
        <dbReference type="PROSITE" id="PS50006"/>
    </source>
</evidence>
<feature type="compositionally biased region" description="Basic and acidic residues" evidence="14">
    <location>
        <begin position="1271"/>
        <end position="1281"/>
    </location>
</feature>
<keyword evidence="18" id="KW-1185">Reference proteome</keyword>
<dbReference type="GO" id="GO:0005694">
    <property type="term" value="C:chromosome"/>
    <property type="evidence" value="ECO:0007669"/>
    <property type="project" value="UniProtKB-SubCell"/>
</dbReference>
<evidence type="ECO:0000256" key="11">
    <source>
        <dbReference type="ARBA" id="ARBA00023204"/>
    </source>
</evidence>
<accession>A0A8C5HE05</accession>
<organism evidence="17 18">
    <name type="scientific">Gouania willdenowi</name>
    <name type="common">Blunt-snouted clingfish</name>
    <name type="synonym">Lepadogaster willdenowi</name>
    <dbReference type="NCBI Taxonomy" id="441366"/>
    <lineage>
        <taxon>Eukaryota</taxon>
        <taxon>Metazoa</taxon>
        <taxon>Chordata</taxon>
        <taxon>Craniata</taxon>
        <taxon>Vertebrata</taxon>
        <taxon>Euteleostomi</taxon>
        <taxon>Actinopterygii</taxon>
        <taxon>Neopterygii</taxon>
        <taxon>Teleostei</taxon>
        <taxon>Neoteleostei</taxon>
        <taxon>Acanthomorphata</taxon>
        <taxon>Ovalentaria</taxon>
        <taxon>Blenniimorphae</taxon>
        <taxon>Blenniiformes</taxon>
        <taxon>Gobiesocoidei</taxon>
        <taxon>Gobiesocidae</taxon>
        <taxon>Gobiesocinae</taxon>
        <taxon>Gouania</taxon>
    </lineage>
</organism>
<evidence type="ECO:0000256" key="1">
    <source>
        <dbReference type="ARBA" id="ARBA00004123"/>
    </source>
</evidence>
<dbReference type="SUPFAM" id="SSF49879">
    <property type="entry name" value="SMAD/FHA domain"/>
    <property type="match status" value="1"/>
</dbReference>
<evidence type="ECO:0000256" key="2">
    <source>
        <dbReference type="ARBA" id="ARBA00004286"/>
    </source>
</evidence>
<keyword evidence="7" id="KW-0677">Repeat</keyword>
<dbReference type="GO" id="GO:0005634">
    <property type="term" value="C:nucleus"/>
    <property type="evidence" value="ECO:0007669"/>
    <property type="project" value="UniProtKB-SubCell"/>
</dbReference>
<evidence type="ECO:0000256" key="13">
    <source>
        <dbReference type="ARBA" id="ARBA00023306"/>
    </source>
</evidence>
<evidence type="ECO:0000256" key="10">
    <source>
        <dbReference type="ARBA" id="ARBA00022990"/>
    </source>
</evidence>
<gene>
    <name evidence="17" type="primary">mdc1</name>
</gene>
<feature type="compositionally biased region" description="Polar residues" evidence="14">
    <location>
        <begin position="358"/>
        <end position="375"/>
    </location>
</feature>
<evidence type="ECO:0000256" key="12">
    <source>
        <dbReference type="ARBA" id="ARBA00023242"/>
    </source>
</evidence>
<sequence length="1554" mass="169579">GRDPSTCTLLLSAPSVSKQHATISVSVYRRRHAHNEMDMEALVWDRGSMNGTHKGRLKLTPNVRYALSDADGLLVADIPCRYVSCGPGAGSSQADANTIGSTNSGVEDSVTEEGRKDTSISGLRLTESPKRSPVRESCLLFEQTPNQQQGTLVPESDSDSENQTGDFTRFFVSDSDSHKSSPKCSTFLSPASTTVPESEDESIITPSSSTSKRSQQHVCFTTEETEIVNDSIQEDIVLDKSGLHDSPSGSTNDAVPVFTMDSDSDVAEGEAAPSLGNTAQQSDRPPHLLRFDIDSDTDIDEDEDVPCRSFQSVPSSHKRVNTPPPVISHIQPEGIAVSSDSDKGEDAVMSDADAATKAKSTSFQSAADGASSEQLSDFHLDSDTDVDEETEQKENSDLGLVEPKPVPAVPQSLHIESDTDDDLPASTINKSATDAVVTEPHCAELDILSDSDTDVDDDDVPFPVAAVVSPHQAEDDFIVAETQSFILHPQAHQMSMETTNALVHDSALDKSQDNTSRVQSFQLGLSESSHLQSHDKALAIESPQSFPSVEVGVHLEETQAYAAFSNADNVSVDTTDDEEEEEAMTSGVFDREEQEDMALQATQAYISASCYDAGCEEEEEERQNSASTDTQPMDFTDSSTPTMAETQLMVPSLAVSLNVSSHVRFAQHSEVKHQKEEDQQHTLSETQPMQTTDTEDSDGGEFSPPLNEKEKSPKDELIIAATQPIQAHESPPTDVGEDVESDADSIPKSNLSIAEPLPRQDEVQSSMSAEGCTAESKNGQNQEEDLIQGCQNQKAEEQKTGLAPSMDAACADTQPAVIDEEEDSPDLILGPLKRKAKPLQIEDESQSQTSSEVCAGETQPLNQCKVEQSHEVNLNQASRKSEDEQSLEMESGKDDNVAKLRSQREKSQRDTRINNRDQGQMSRPQRGKKAKLAQRNEEKVAAQMEQQKEKEEEKKLHCEQVKVKKSKVLAKDKNEKNEKEPQTPARARRGTIRTGAPLISELPVSTQDDVPARRTRSHSNSSNSVSPERFALSSITKESKGRGRGRGGKRLSDTPQVTPVRTTRRRTIPAAEPQSTHVNPPEVISKPNLQSSVSSANRGRRGRKTELVSDSHNQVISESDTHSTPPERVGRRRKTERSSSQAYTQRSSTTRGQQQQVTISISEPAATDEQSLNQEEEFPKQEALYLKRNVRGQGQKPEKNNEEEALVPNVRKGSDEGKSKGKGKKKDWFNTTDNNDGGTEKAAESEGKIGSEFRSPAVQVKTRTRASSARAKKEESKNPSKEEEEVGNLGRRARGRSSAVPKMKKEVEEKEISNIIVTQDANMEASEVTLVFNNVKFQKIKTRNSSSVLFTGVVDEAGEKVLARLGGVVANGVDDMNCLVTDKVRRTVKFLCAVAKGVPVVTTNWLEKSGKAGSFLDPNAFLVKDPEQEKKFSFCLSDSLKNAHQQLLLQGYEIHVTKSVKPEPAHMKEIISSSGATFLSKMPSSQKPQTLVISCEDDWPLCAPALSASLPVVTAEFILTGILQQSIDFQTHKLSAPMANLQPAAGRGRSRKKT</sequence>
<dbReference type="SMART" id="SM00292">
    <property type="entry name" value="BRCT"/>
    <property type="match status" value="2"/>
</dbReference>
<feature type="compositionally biased region" description="Polar residues" evidence="14">
    <location>
        <begin position="204"/>
        <end position="216"/>
    </location>
</feature>
<keyword evidence="12" id="KW-0539">Nucleus</keyword>
<feature type="compositionally biased region" description="Low complexity" evidence="14">
    <location>
        <begin position="1144"/>
        <end position="1158"/>
    </location>
</feature>
<feature type="compositionally biased region" description="Polar residues" evidence="14">
    <location>
        <begin position="90"/>
        <end position="106"/>
    </location>
</feature>
<dbReference type="Ensembl" id="ENSGWIT00000047849.1">
    <property type="protein sequence ID" value="ENSGWIP00000044134.1"/>
    <property type="gene ID" value="ENSGWIG00000021975.1"/>
</dbReference>
<feature type="region of interest" description="Disordered" evidence="14">
    <location>
        <begin position="614"/>
        <end position="640"/>
    </location>
</feature>
<dbReference type="CDD" id="cd17744">
    <property type="entry name" value="BRCT_MDC1_rpt1"/>
    <property type="match status" value="1"/>
</dbReference>
<feature type="compositionally biased region" description="Basic and acidic residues" evidence="14">
    <location>
        <begin position="707"/>
        <end position="717"/>
    </location>
</feature>
<dbReference type="Gene3D" id="2.60.200.20">
    <property type="match status" value="1"/>
</dbReference>
<feature type="compositionally biased region" description="Basic and acidic residues" evidence="14">
    <location>
        <begin position="934"/>
        <end position="962"/>
    </location>
</feature>
<feature type="compositionally biased region" description="Basic and acidic residues" evidence="14">
    <location>
        <begin position="890"/>
        <end position="915"/>
    </location>
</feature>
<dbReference type="InterPro" id="IPR008984">
    <property type="entry name" value="SMAD_FHA_dom_sf"/>
</dbReference>
<keyword evidence="4" id="KW-0158">Chromosome</keyword>
<evidence type="ECO:0000313" key="18">
    <source>
        <dbReference type="Proteomes" id="UP000694680"/>
    </source>
</evidence>
<evidence type="ECO:0000256" key="4">
    <source>
        <dbReference type="ARBA" id="ARBA00022454"/>
    </source>
</evidence>
<dbReference type="Pfam" id="PF16589">
    <property type="entry name" value="BRCT_2"/>
    <property type="match status" value="1"/>
</dbReference>
<dbReference type="PANTHER" id="PTHR23196:SF34">
    <property type="entry name" value="MEDIATOR OF DNA DAMAGE CHECKPOINT PROTEIN 1"/>
    <property type="match status" value="1"/>
</dbReference>
<feature type="compositionally biased region" description="Basic and acidic residues" evidence="14">
    <location>
        <begin position="1238"/>
        <end position="1251"/>
    </location>
</feature>
<reference evidence="17" key="3">
    <citation type="submission" date="2025-09" db="UniProtKB">
        <authorList>
            <consortium name="Ensembl"/>
        </authorList>
    </citation>
    <scope>IDENTIFICATION</scope>
</reference>
<feature type="domain" description="BRCT" evidence="16">
    <location>
        <begin position="1345"/>
        <end position="1423"/>
    </location>
</feature>
<keyword evidence="11" id="KW-0234">DNA repair</keyword>
<evidence type="ECO:0000256" key="7">
    <source>
        <dbReference type="ARBA" id="ARBA00022737"/>
    </source>
</evidence>
<feature type="compositionally biased region" description="Acidic residues" evidence="14">
    <location>
        <begin position="294"/>
        <end position="304"/>
    </location>
</feature>
<dbReference type="Gene3D" id="3.40.50.10190">
    <property type="entry name" value="BRCT domain"/>
    <property type="match status" value="2"/>
</dbReference>
<name>A0A8C5HE05_GOUWI</name>
<evidence type="ECO:0000256" key="5">
    <source>
        <dbReference type="ARBA" id="ARBA00022499"/>
    </source>
</evidence>
<dbReference type="InterPro" id="IPR051579">
    <property type="entry name" value="DDR_Transcriptional_Reg"/>
</dbReference>
<feature type="compositionally biased region" description="Basic and acidic residues" evidence="14">
    <location>
        <begin position="284"/>
        <end position="293"/>
    </location>
</feature>
<comment type="subcellular location">
    <subcellularLocation>
        <location evidence="2">Chromosome</location>
    </subcellularLocation>
    <subcellularLocation>
        <location evidence="1">Nucleus</location>
    </subcellularLocation>
</comment>
<dbReference type="SUPFAM" id="SSF52113">
    <property type="entry name" value="BRCT domain"/>
    <property type="match status" value="2"/>
</dbReference>
<protein>
    <recommendedName>
        <fullName evidence="3">Mediator of DNA damage checkpoint protein 1</fullName>
    </recommendedName>
</protein>